<evidence type="ECO:0000259" key="6">
    <source>
        <dbReference type="Pfam" id="PF08240"/>
    </source>
</evidence>
<sequence>MRASHRAVVRANRTISVLKRPTPIPNDYELLVAPLYAGLCGTDIQILRGLRSDPTPIIGHEGVARVVSAGSGVPERLTPGTLVCINPTHRDDPSFLLGHNVDGLLQERVLIPRSAVCNGLVLPLCEIVNTEISTLLEPLAVVQYGLRLLAEHRPHTLVVFGDGVIGHIAVRAAVELLGVTTRIVHMHHTKRGMDWSSNHPVPAVHCVLHDTKGAQFLSELPADERVAVLLATPRDATLLCLDTALHNLRGELVIDLLGGLSPDAVSPLLPDVNLPQIRAANCAGSPNPAVQVTVSTITGTKVCLMGHRGVANKHLSDAAAELTKHPLRYRELITHVVSLDEAANIMRQLAASRDRVIDDRRLIKLAVQIAPEHNLVGGAG</sequence>
<keyword evidence="4" id="KW-0862">Zinc</keyword>
<reference evidence="7 8" key="1">
    <citation type="submission" date="2018-02" db="EMBL/GenBank/DDBJ databases">
        <title>The draft genome of Phyllobacterium sp. 1N-3.</title>
        <authorList>
            <person name="Liu L."/>
            <person name="Li L."/>
            <person name="Zhang X."/>
            <person name="Wang T."/>
            <person name="Liang L."/>
        </authorList>
    </citation>
    <scope>NUCLEOTIDE SEQUENCE [LARGE SCALE GENOMIC DNA]</scope>
    <source>
        <strain evidence="7 8">1N-3</strain>
    </source>
</reference>
<comment type="cofactor">
    <cofactor evidence="1">
        <name>Zn(2+)</name>
        <dbReference type="ChEBI" id="CHEBI:29105"/>
    </cofactor>
</comment>
<accession>A0A2S9IT55</accession>
<evidence type="ECO:0000256" key="5">
    <source>
        <dbReference type="ARBA" id="ARBA00023002"/>
    </source>
</evidence>
<gene>
    <name evidence="7" type="ORF">C5748_10695</name>
</gene>
<comment type="caution">
    <text evidence="7">The sequence shown here is derived from an EMBL/GenBank/DDBJ whole genome shotgun (WGS) entry which is preliminary data.</text>
</comment>
<evidence type="ECO:0000256" key="1">
    <source>
        <dbReference type="ARBA" id="ARBA00001947"/>
    </source>
</evidence>
<name>A0A2S9IT55_9HYPH</name>
<dbReference type="PANTHER" id="PTHR43350:SF19">
    <property type="entry name" value="D-GULOSIDE 3-DEHYDROGENASE"/>
    <property type="match status" value="1"/>
</dbReference>
<dbReference type="PANTHER" id="PTHR43350">
    <property type="entry name" value="NAD-DEPENDENT ALCOHOL DEHYDROGENASE"/>
    <property type="match status" value="1"/>
</dbReference>
<evidence type="ECO:0000313" key="7">
    <source>
        <dbReference type="EMBL" id="PRD43706.1"/>
    </source>
</evidence>
<dbReference type="InterPro" id="IPR011032">
    <property type="entry name" value="GroES-like_sf"/>
</dbReference>
<evidence type="ECO:0000313" key="8">
    <source>
        <dbReference type="Proteomes" id="UP000239434"/>
    </source>
</evidence>
<proteinExistence type="inferred from homology"/>
<keyword evidence="5" id="KW-0560">Oxidoreductase</keyword>
<evidence type="ECO:0000256" key="4">
    <source>
        <dbReference type="ARBA" id="ARBA00022833"/>
    </source>
</evidence>
<dbReference type="GO" id="GO:0016491">
    <property type="term" value="F:oxidoreductase activity"/>
    <property type="evidence" value="ECO:0007669"/>
    <property type="project" value="UniProtKB-KW"/>
</dbReference>
<dbReference type="AlphaFoldDB" id="A0A2S9IT55"/>
<keyword evidence="8" id="KW-1185">Reference proteome</keyword>
<organism evidence="7 8">
    <name type="scientific">Phyllobacterium phragmitis</name>
    <dbReference type="NCBI Taxonomy" id="2670329"/>
    <lineage>
        <taxon>Bacteria</taxon>
        <taxon>Pseudomonadati</taxon>
        <taxon>Pseudomonadota</taxon>
        <taxon>Alphaproteobacteria</taxon>
        <taxon>Hyphomicrobiales</taxon>
        <taxon>Phyllobacteriaceae</taxon>
        <taxon>Phyllobacterium</taxon>
    </lineage>
</organism>
<keyword evidence="3" id="KW-0479">Metal-binding</keyword>
<protein>
    <submittedName>
        <fullName evidence="7">Alcohol dehydrogenase</fullName>
    </submittedName>
</protein>
<dbReference type="Proteomes" id="UP000239434">
    <property type="component" value="Unassembled WGS sequence"/>
</dbReference>
<dbReference type="GO" id="GO:0046872">
    <property type="term" value="F:metal ion binding"/>
    <property type="evidence" value="ECO:0007669"/>
    <property type="project" value="UniProtKB-KW"/>
</dbReference>
<dbReference type="EMBL" id="PVBR01000006">
    <property type="protein sequence ID" value="PRD43706.1"/>
    <property type="molecule type" value="Genomic_DNA"/>
</dbReference>
<evidence type="ECO:0000256" key="2">
    <source>
        <dbReference type="ARBA" id="ARBA00008072"/>
    </source>
</evidence>
<comment type="similarity">
    <text evidence="2">Belongs to the zinc-containing alcohol dehydrogenase family.</text>
</comment>
<dbReference type="Gene3D" id="3.90.180.10">
    <property type="entry name" value="Medium-chain alcohol dehydrogenases, catalytic domain"/>
    <property type="match status" value="1"/>
</dbReference>
<feature type="domain" description="Alcohol dehydrogenase-like N-terminal" evidence="6">
    <location>
        <begin position="28"/>
        <end position="116"/>
    </location>
</feature>
<dbReference type="Gene3D" id="3.40.50.720">
    <property type="entry name" value="NAD(P)-binding Rossmann-like Domain"/>
    <property type="match status" value="1"/>
</dbReference>
<dbReference type="Pfam" id="PF08240">
    <property type="entry name" value="ADH_N"/>
    <property type="match status" value="1"/>
</dbReference>
<dbReference type="SUPFAM" id="SSF50129">
    <property type="entry name" value="GroES-like"/>
    <property type="match status" value="1"/>
</dbReference>
<dbReference type="InterPro" id="IPR013154">
    <property type="entry name" value="ADH-like_N"/>
</dbReference>
<evidence type="ECO:0000256" key="3">
    <source>
        <dbReference type="ARBA" id="ARBA00022723"/>
    </source>
</evidence>